<dbReference type="EMBL" id="CP001634">
    <property type="protein sequence ID" value="ACR79497.1"/>
    <property type="molecule type" value="Genomic_DNA"/>
</dbReference>
<gene>
    <name evidence="1" type="ordered locus">Kole_0786</name>
</gene>
<dbReference type="InterPro" id="IPR001387">
    <property type="entry name" value="Cro/C1-type_HTH"/>
</dbReference>
<proteinExistence type="predicted"/>
<protein>
    <submittedName>
        <fullName evidence="1">Uncharacterized protein</fullName>
    </submittedName>
</protein>
<evidence type="ECO:0000313" key="1">
    <source>
        <dbReference type="EMBL" id="ACR79497.1"/>
    </source>
</evidence>
<dbReference type="KEGG" id="kol:Kole_0786"/>
<dbReference type="HOGENOM" id="CLU_036791_0_0_0"/>
<dbReference type="AlphaFoldDB" id="C5CG56"/>
<reference evidence="1 2" key="1">
    <citation type="submission" date="2009-06" db="EMBL/GenBank/DDBJ databases">
        <title>Complete sequence of Thermotogales bacterium TBF 19.5.1.</title>
        <authorList>
            <consortium name="US DOE Joint Genome Institute"/>
            <person name="Lucas S."/>
            <person name="Copeland A."/>
            <person name="Lapidus A."/>
            <person name="Glavina del Rio T."/>
            <person name="Tice H."/>
            <person name="Bruce D."/>
            <person name="Goodwin L."/>
            <person name="Pitluck S."/>
            <person name="Chertkov O."/>
            <person name="Brettin T."/>
            <person name="Detter J.C."/>
            <person name="Han C."/>
            <person name="Schmutz J."/>
            <person name="Larimer F."/>
            <person name="Land M."/>
            <person name="Hauser L."/>
            <person name="Kyrpides N."/>
            <person name="Ovchinnikova G."/>
            <person name="Noll K."/>
        </authorList>
    </citation>
    <scope>NUCLEOTIDE SEQUENCE [LARGE SCALE GENOMIC DNA]</scope>
    <source>
        <strain evidence="2">ATCC BAA-1733 / DSM 21960 / TBF 19.5.1</strain>
    </source>
</reference>
<organism evidence="1 2">
    <name type="scientific">Kosmotoga olearia (strain ATCC BAA-1733 / DSM 21960 / TBF 19.5.1)</name>
    <dbReference type="NCBI Taxonomy" id="521045"/>
    <lineage>
        <taxon>Bacteria</taxon>
        <taxon>Thermotogati</taxon>
        <taxon>Thermotogota</taxon>
        <taxon>Thermotogae</taxon>
        <taxon>Kosmotogales</taxon>
        <taxon>Kosmotogaceae</taxon>
        <taxon>Kosmotoga</taxon>
    </lineage>
</organism>
<name>C5CG56_KOSOT</name>
<dbReference type="eggNOG" id="COG1547">
    <property type="taxonomic scope" value="Bacteria"/>
</dbReference>
<sequence length="508" mass="60716">MVNFLQFFTGPECFYLKARLLSWRNEYDRALYEIEKGLKTADSTRAEYLLYALKLSLLSKTGAKQTDKMIVKLKKGLHRIPPIARKLIISTILNHTIRSCGVEKIRIWGKLYENDLATWCAVQIAFARKLYRTGDINKSVRLLLNVYKTARRLPNPSQMISALNNAAWYLKKDHPYWALKMSRQSVYWMGWYKEWEEASANIFDTLLELQILSHDNFGAFIITMLMLKMRDLNGSYMKKIQIWKDITLGISMYRNTRRLRRWIGSIGNSMSDISRKTGIDRKVLTKIISGEVRNIKGETIRKIIRGSRNFDVFKTPYPIYNELVKIDIEKRFEEAIESLRQLPLSERQTLFISTYMAQIKRDKFYLSRKDKFKEAYEMLGEIGKFERYMFKRYETMEFMIDMMRAHPYIEGRKAVVRKAIDRMKKKKKEDFIHGYIELDEHDRRLLDRFFRNYGRYDGIRFGVRIDGPERVRSFAKRYRLKIQPCFIAYWCEEDGRIRRKLERILEII</sequence>
<reference evidence="1 2" key="2">
    <citation type="journal article" date="2011" name="J. Bacteriol.">
        <title>Genome Sequence of Kosmotoga olearia Strain TBF 19.5.1, a Thermophilic Bacterium with a Wide Growth Temperature Range, Isolated from the Troll B Oil Platform in the North Sea.</title>
        <authorList>
            <person name="Swithers K.S."/>
            <person name="Dipippo J.L."/>
            <person name="Bruce D.C."/>
            <person name="Detter C."/>
            <person name="Tapia R."/>
            <person name="Han S."/>
            <person name="Goodwin L.A."/>
            <person name="Han J."/>
            <person name="Woyke T."/>
            <person name="Pitluck S."/>
            <person name="Pennacchio L."/>
            <person name="Nolan M."/>
            <person name="Mikhailova N."/>
            <person name="Land M.L."/>
            <person name="Nesbo C.L."/>
            <person name="Gogarten J.P."/>
            <person name="Noll K.M."/>
        </authorList>
    </citation>
    <scope>NUCLEOTIDE SEQUENCE [LARGE SCALE GENOMIC DNA]</scope>
    <source>
        <strain evidence="2">ATCC BAA-1733 / DSM 21960 / TBF 19.5.1</strain>
    </source>
</reference>
<dbReference type="CDD" id="cd00093">
    <property type="entry name" value="HTH_XRE"/>
    <property type="match status" value="1"/>
</dbReference>
<dbReference type="STRING" id="521045.Kole_0786"/>
<keyword evidence="2" id="KW-1185">Reference proteome</keyword>
<accession>C5CG56</accession>
<evidence type="ECO:0000313" key="2">
    <source>
        <dbReference type="Proteomes" id="UP000002382"/>
    </source>
</evidence>
<dbReference type="Proteomes" id="UP000002382">
    <property type="component" value="Chromosome"/>
</dbReference>